<feature type="region of interest" description="Disordered" evidence="1">
    <location>
        <begin position="61"/>
        <end position="89"/>
    </location>
</feature>
<name>A0A0D5YVH4_9FLAO</name>
<proteinExistence type="predicted"/>
<keyword evidence="3" id="KW-1185">Reference proteome</keyword>
<dbReference type="AlphaFoldDB" id="A0A0D5YVH4"/>
<evidence type="ECO:0000313" key="2">
    <source>
        <dbReference type="EMBL" id="AKA36235.1"/>
    </source>
</evidence>
<reference evidence="2 3" key="1">
    <citation type="submission" date="2015-03" db="EMBL/GenBank/DDBJ databases">
        <title>Complete genome sequence of Muricauda lutaonensis CC-HSB-11T, isolated from a coastal hot spring.</title>
        <authorList>
            <person name="Kim K.M."/>
        </authorList>
    </citation>
    <scope>NUCLEOTIDE SEQUENCE [LARGE SCALE GENOMIC DNA]</scope>
    <source>
        <strain evidence="2 3">CC-HSB-11</strain>
    </source>
</reference>
<dbReference type="EMBL" id="CP011071">
    <property type="protein sequence ID" value="AKA36235.1"/>
    <property type="molecule type" value="Genomic_DNA"/>
</dbReference>
<organism evidence="2 3">
    <name type="scientific">Flagellimonas lutaonensis</name>
    <dbReference type="NCBI Taxonomy" id="516051"/>
    <lineage>
        <taxon>Bacteria</taxon>
        <taxon>Pseudomonadati</taxon>
        <taxon>Bacteroidota</taxon>
        <taxon>Flavobacteriia</taxon>
        <taxon>Flavobacteriales</taxon>
        <taxon>Flavobacteriaceae</taxon>
        <taxon>Flagellimonas</taxon>
    </lineage>
</organism>
<evidence type="ECO:0000313" key="3">
    <source>
        <dbReference type="Proteomes" id="UP000032726"/>
    </source>
</evidence>
<dbReference type="Proteomes" id="UP000032726">
    <property type="component" value="Chromosome"/>
</dbReference>
<dbReference type="HOGENOM" id="CLU_2451368_0_0_10"/>
<sequence length="89" mass="9773">MLSQKGQWPLFFIEGRCKAIDKAYHVGRKQYEPNVGRKRIGEYNGQCMKNQMDTKGLPGVEPGKGMLGLGIHADGDQRTHNGNIGDDGG</sequence>
<evidence type="ECO:0000256" key="1">
    <source>
        <dbReference type="SAM" id="MobiDB-lite"/>
    </source>
</evidence>
<accession>A0A0D5YVH4</accession>
<protein>
    <submittedName>
        <fullName evidence="2">Uncharacterized protein</fullName>
    </submittedName>
</protein>
<gene>
    <name evidence="2" type="ORF">VC82_2675</name>
</gene>
<dbReference type="KEGG" id="mlt:VC82_2675"/>